<evidence type="ECO:0000256" key="2">
    <source>
        <dbReference type="ARBA" id="ARBA00022741"/>
    </source>
</evidence>
<feature type="domain" description="tRNA nucleotidyltransferase/poly(A) polymerase RNA and SrmB- binding" evidence="5">
    <location>
        <begin position="171"/>
        <end position="228"/>
    </location>
</feature>
<proteinExistence type="inferred from homology"/>
<name>A0A117LCM8_9BACT</name>
<gene>
    <name evidence="6" type="ORF">DCE01_07385</name>
</gene>
<evidence type="ECO:0000313" key="6">
    <source>
        <dbReference type="EMBL" id="HAA84588.1"/>
    </source>
</evidence>
<dbReference type="SUPFAM" id="SSF81301">
    <property type="entry name" value="Nucleotidyltransferase"/>
    <property type="match status" value="1"/>
</dbReference>
<evidence type="ECO:0000313" key="7">
    <source>
        <dbReference type="Proteomes" id="UP000257240"/>
    </source>
</evidence>
<dbReference type="CDD" id="cd05398">
    <property type="entry name" value="NT_ClassII-CCAase"/>
    <property type="match status" value="1"/>
</dbReference>
<protein>
    <submittedName>
        <fullName evidence="6">Uncharacterized protein</fullName>
    </submittedName>
</protein>
<dbReference type="InterPro" id="IPR043519">
    <property type="entry name" value="NT_sf"/>
</dbReference>
<evidence type="ECO:0000256" key="1">
    <source>
        <dbReference type="ARBA" id="ARBA00022679"/>
    </source>
</evidence>
<dbReference type="EMBL" id="DLVE01000092">
    <property type="protein sequence ID" value="HAA84588.1"/>
    <property type="molecule type" value="Genomic_DNA"/>
</dbReference>
<dbReference type="GO" id="GO:0016779">
    <property type="term" value="F:nucleotidyltransferase activity"/>
    <property type="evidence" value="ECO:0007669"/>
    <property type="project" value="InterPro"/>
</dbReference>
<sequence>MLDLSIPRPILKIIKRLKQKGYTTYLVGGCVRDLLLGLEPKDYDIGTTATPREVVSLFPKRAFIIGRRFPIVHVYITKDQYVEVSTFRGKEEYDGKVKENYGTPEEDVLRRDLTINALFYDVFSKEIIDYVGGLEDLKKGIIRVIGDPDQRFLNDPVRMLRAIRHASRLKFYIEPSTWEAIIRNAHLIKKVVWERLRDEILKDLMGFWVLDWFRLLQKSGLLYQIYPFYLKMVEEKSLDENFLRLVLTKLSQDQGLTVEERICLFAYVFLPLIGKPYVPLSFQPVPVFERKELLRLFFSLFFTFRFNRRLFERSMDLLRDVYKGLYFAQKKQPIPKKIRKKTYFHQILKLVSILQDILN</sequence>
<dbReference type="Gene3D" id="3.30.460.10">
    <property type="entry name" value="Beta Polymerase, domain 2"/>
    <property type="match status" value="1"/>
</dbReference>
<dbReference type="InterPro" id="IPR052191">
    <property type="entry name" value="tRNA_ntf/polyA_polymerase_I"/>
</dbReference>
<comment type="similarity">
    <text evidence="3">Belongs to the tRNA nucleotidyltransferase/poly(A) polymerase family.</text>
</comment>
<reference evidence="6 7" key="1">
    <citation type="journal article" date="2018" name="Nat. Biotechnol.">
        <title>A standardized bacterial taxonomy based on genome phylogeny substantially revises the tree of life.</title>
        <authorList>
            <person name="Parks D.H."/>
            <person name="Chuvochina M."/>
            <person name="Waite D.W."/>
            <person name="Rinke C."/>
            <person name="Skarshewski A."/>
            <person name="Chaumeil P.A."/>
            <person name="Hugenholtz P."/>
        </authorList>
    </citation>
    <scope>NUCLEOTIDE SEQUENCE [LARGE SCALE GENOMIC DNA]</scope>
    <source>
        <strain evidence="6">UBA12529</strain>
    </source>
</reference>
<dbReference type="InterPro" id="IPR032828">
    <property type="entry name" value="PolyA_RNA-bd"/>
</dbReference>
<keyword evidence="1 3" id="KW-0808">Transferase</keyword>
<comment type="caution">
    <text evidence="6">The sequence shown here is derived from an EMBL/GenBank/DDBJ whole genome shotgun (WGS) entry which is preliminary data.</text>
</comment>
<organism evidence="6 7">
    <name type="scientific">Thermodesulfobacterium commune</name>
    <dbReference type="NCBI Taxonomy" id="1741"/>
    <lineage>
        <taxon>Bacteria</taxon>
        <taxon>Pseudomonadati</taxon>
        <taxon>Thermodesulfobacteriota</taxon>
        <taxon>Thermodesulfobacteria</taxon>
        <taxon>Thermodesulfobacteriales</taxon>
        <taxon>Thermodesulfobacteriaceae</taxon>
        <taxon>Thermodesulfobacterium</taxon>
    </lineage>
</organism>
<dbReference type="Gene3D" id="1.10.3090.10">
    <property type="entry name" value="cca-adding enzyme, domain 2"/>
    <property type="match status" value="1"/>
</dbReference>
<keyword evidence="3" id="KW-0694">RNA-binding</keyword>
<evidence type="ECO:0000256" key="3">
    <source>
        <dbReference type="RuleBase" id="RU003953"/>
    </source>
</evidence>
<evidence type="ECO:0000259" key="5">
    <source>
        <dbReference type="Pfam" id="PF12627"/>
    </source>
</evidence>
<dbReference type="SUPFAM" id="SSF81891">
    <property type="entry name" value="Poly A polymerase C-terminal region-like"/>
    <property type="match status" value="1"/>
</dbReference>
<dbReference type="PANTHER" id="PTHR43051:SF1">
    <property type="entry name" value="POLYNUCLEOTIDE ADENYLYLTRANSFERASE FAMILY PROTEIN"/>
    <property type="match status" value="1"/>
</dbReference>
<feature type="domain" description="Poly A polymerase head" evidence="4">
    <location>
        <begin position="24"/>
        <end position="143"/>
    </location>
</feature>
<dbReference type="Proteomes" id="UP000257240">
    <property type="component" value="Unassembled WGS sequence"/>
</dbReference>
<dbReference type="GO" id="GO:0006396">
    <property type="term" value="P:RNA processing"/>
    <property type="evidence" value="ECO:0007669"/>
    <property type="project" value="InterPro"/>
</dbReference>
<dbReference type="RefSeq" id="WP_273019207.1">
    <property type="nucleotide sequence ID" value="NZ_DAINLL010000004.1"/>
</dbReference>
<dbReference type="InterPro" id="IPR002646">
    <property type="entry name" value="PolA_pol_head_dom"/>
</dbReference>
<dbReference type="Pfam" id="PF01743">
    <property type="entry name" value="PolyA_pol"/>
    <property type="match status" value="1"/>
</dbReference>
<dbReference type="PANTHER" id="PTHR43051">
    <property type="entry name" value="POLYNUCLEOTIDE ADENYLYLTRANSFERASE FAMILY PROTEIN"/>
    <property type="match status" value="1"/>
</dbReference>
<accession>A0A117LCM8</accession>
<keyword evidence="2" id="KW-0547">Nucleotide-binding</keyword>
<dbReference type="AlphaFoldDB" id="A0A117LCM8"/>
<dbReference type="GO" id="GO:0003723">
    <property type="term" value="F:RNA binding"/>
    <property type="evidence" value="ECO:0007669"/>
    <property type="project" value="UniProtKB-KW"/>
</dbReference>
<dbReference type="GO" id="GO:0000166">
    <property type="term" value="F:nucleotide binding"/>
    <property type="evidence" value="ECO:0007669"/>
    <property type="project" value="UniProtKB-KW"/>
</dbReference>
<dbReference type="Pfam" id="PF12627">
    <property type="entry name" value="PolyA_pol_RNAbd"/>
    <property type="match status" value="1"/>
</dbReference>
<evidence type="ECO:0000259" key="4">
    <source>
        <dbReference type="Pfam" id="PF01743"/>
    </source>
</evidence>